<dbReference type="EMBL" id="BMRJ01000002">
    <property type="protein sequence ID" value="GGR28934.1"/>
    <property type="molecule type" value="Genomic_DNA"/>
</dbReference>
<name>A0A918CMD3_AGRME</name>
<evidence type="ECO:0000313" key="2">
    <source>
        <dbReference type="Proteomes" id="UP000610303"/>
    </source>
</evidence>
<dbReference type="AlphaFoldDB" id="A0A918CMD3"/>
<organism evidence="1 2">
    <name type="scientific">Agromyces mediolanus</name>
    <name type="common">Corynebacterium mediolanum</name>
    <dbReference type="NCBI Taxonomy" id="41986"/>
    <lineage>
        <taxon>Bacteria</taxon>
        <taxon>Bacillati</taxon>
        <taxon>Actinomycetota</taxon>
        <taxon>Actinomycetes</taxon>
        <taxon>Micrococcales</taxon>
        <taxon>Microbacteriaceae</taxon>
        <taxon>Agromyces</taxon>
    </lineage>
</organism>
<comment type="caution">
    <text evidence="1">The sequence shown here is derived from an EMBL/GenBank/DDBJ whole genome shotgun (WGS) entry which is preliminary data.</text>
</comment>
<sequence>MLTQVLKPNAKLQQPIPGDIDTALNALVKLSGISKRSIVAEALRCYLVEQGVLPATSQPIQPTLARGVLAADRKERTR</sequence>
<reference evidence="1" key="2">
    <citation type="submission" date="2020-09" db="EMBL/GenBank/DDBJ databases">
        <authorList>
            <person name="Sun Q."/>
            <person name="Ohkuma M."/>
        </authorList>
    </citation>
    <scope>NUCLEOTIDE SEQUENCE</scope>
    <source>
        <strain evidence="1">JCM 3346</strain>
    </source>
</reference>
<proteinExistence type="predicted"/>
<protein>
    <submittedName>
        <fullName evidence="1">Uncharacterized protein</fullName>
    </submittedName>
</protein>
<evidence type="ECO:0000313" key="1">
    <source>
        <dbReference type="EMBL" id="GGR28934.1"/>
    </source>
</evidence>
<dbReference type="RefSeq" id="WP_189085538.1">
    <property type="nucleotide sequence ID" value="NZ_BMRJ01000002.1"/>
</dbReference>
<accession>A0A918CMD3</accession>
<reference evidence="1" key="1">
    <citation type="journal article" date="2014" name="Int. J. Syst. Evol. Microbiol.">
        <title>Complete genome sequence of Corynebacterium casei LMG S-19264T (=DSM 44701T), isolated from a smear-ripened cheese.</title>
        <authorList>
            <consortium name="US DOE Joint Genome Institute (JGI-PGF)"/>
            <person name="Walter F."/>
            <person name="Albersmeier A."/>
            <person name="Kalinowski J."/>
            <person name="Ruckert C."/>
        </authorList>
    </citation>
    <scope>NUCLEOTIDE SEQUENCE</scope>
    <source>
        <strain evidence="1">JCM 3346</strain>
    </source>
</reference>
<dbReference type="Proteomes" id="UP000610303">
    <property type="component" value="Unassembled WGS sequence"/>
</dbReference>
<gene>
    <name evidence="1" type="ORF">GCM10010196_23500</name>
</gene>
<keyword evidence="2" id="KW-1185">Reference proteome</keyword>